<keyword evidence="5" id="KW-1185">Reference proteome</keyword>
<dbReference type="Gene3D" id="1.25.40.10">
    <property type="entry name" value="Tetratricopeptide repeat domain"/>
    <property type="match status" value="2"/>
</dbReference>
<feature type="domain" description="CHAT" evidence="3">
    <location>
        <begin position="595"/>
        <end position="898"/>
    </location>
</feature>
<dbReference type="PANTHER" id="PTHR10098">
    <property type="entry name" value="RAPSYN-RELATED"/>
    <property type="match status" value="1"/>
</dbReference>
<dbReference type="SMART" id="SM00028">
    <property type="entry name" value="TPR"/>
    <property type="match status" value="4"/>
</dbReference>
<dbReference type="KEGG" id="aup:AsAng_0029220"/>
<feature type="signal peptide" evidence="2">
    <location>
        <begin position="1"/>
        <end position="19"/>
    </location>
</feature>
<keyword evidence="1" id="KW-1133">Transmembrane helix</keyword>
<feature type="transmembrane region" description="Helical" evidence="1">
    <location>
        <begin position="911"/>
        <end position="932"/>
    </location>
</feature>
<organism evidence="4 5">
    <name type="scientific">Aureispira anguillae</name>
    <dbReference type="NCBI Taxonomy" id="2864201"/>
    <lineage>
        <taxon>Bacteria</taxon>
        <taxon>Pseudomonadati</taxon>
        <taxon>Bacteroidota</taxon>
        <taxon>Saprospiria</taxon>
        <taxon>Saprospirales</taxon>
        <taxon>Saprospiraceae</taxon>
        <taxon>Aureispira</taxon>
    </lineage>
</organism>
<dbReference type="Pfam" id="PF13374">
    <property type="entry name" value="TPR_10"/>
    <property type="match status" value="1"/>
</dbReference>
<name>A0A916DTY6_9BACT</name>
<feature type="chain" id="PRO_5037816622" evidence="2">
    <location>
        <begin position="20"/>
        <end position="938"/>
    </location>
</feature>
<evidence type="ECO:0000259" key="3">
    <source>
        <dbReference type="Pfam" id="PF12770"/>
    </source>
</evidence>
<reference evidence="4" key="1">
    <citation type="submission" date="2022-09" db="EMBL/GenBank/DDBJ databases">
        <title>Aureispira anguillicida sp. nov., isolated from Leptocephalus of Japanese eel Anguilla japonica.</title>
        <authorList>
            <person name="Yuasa K."/>
            <person name="Mekata T."/>
            <person name="Ikunari K."/>
        </authorList>
    </citation>
    <scope>NUCLEOTIDE SEQUENCE</scope>
    <source>
        <strain evidence="4">EL160426</strain>
    </source>
</reference>
<keyword evidence="2" id="KW-0732">Signal</keyword>
<keyword evidence="1" id="KW-0812">Transmembrane</keyword>
<proteinExistence type="predicted"/>
<evidence type="ECO:0000313" key="5">
    <source>
        <dbReference type="Proteomes" id="UP001060919"/>
    </source>
</evidence>
<accession>A0A916DTY6</accession>
<sequence>MRSSLLCLICLLWLDVSFAQLPDSVLNRVSEIDSLFYWYETRGQFVKGLKLAEQLVEETEDENVAAYVHALFFLVNFQEQNSLYQEAEKTCHKLLDVIEKEEGKESTVYAQTLLLSGKISSFSGQLQRAERQVLEAYNIIKKIMGTNNPYYTNALTLLGLVYMDNDKLVEATKALVKAKENHLKLAGKMNETYTSIISYLTILYERQEQIPEAIATALEALEIQEKVGGKDLIYTHRLSEVARLYYKHGKPDLAETLAAEVLELCKNIVGYRNRFTLRAIVLNGNVKYAQQDYLEGLADAKMTLSLNSLDPAHSMDTTTWESLFKSLTEVDFFLSFDVLEESFKLVELFFKKLYEKTKDKEWLRLQYILYQTQNEINNKVRNSFRTEGDKLQLIQQNASLAQKGVMTALELDCEDCLEGAFLLAQENKSRLLDEAIRMNEAKKIGYLPDHLEEKEQKLQEELAQIKGKLAAVSPEDTTYNILIAEFNEINQTIAEFQRDLEQAYPKYYNAKYNNKLLSLEQIQKDLKKDQLLLDYLVTPSKMYVFVISWETIEVKEIGIDQDQLLAQVERLRLAISDYDFFSEDRDYAYREYCKVAHWFYQMLIKDIIPPNSNSIQQLIIIPDGKLGYLPFDVFLTEALDNQAKKAYNQLPYLLNFYQISYNYSVSLWWKNQNSTTVSNNGHLLAYAPSYSNELNDEQLKKIDSERLLTIRKKLTPLSQCIEEVTGLSKFFEGEFRTKRAATEANFKQDIGHYDIIHLAMHGVLDKEEPLLSSLAFTEIGDSLEDNFLQAYEISQMDINAQLVVLSACETGFGKFEQGEGVMSLARSFMYAGVPSLVVSLWQINDLSTAIIMQHFYGGLAKGLNKSLALKEAKQKYLAGTKGLASHPIFWASFIQLGDDRPVLLYTKRNKVWWSIFGGGIGLLGLLLLFRIFRKRREK</sequence>
<dbReference type="Proteomes" id="UP001060919">
    <property type="component" value="Chromosome"/>
</dbReference>
<dbReference type="RefSeq" id="WP_264793309.1">
    <property type="nucleotide sequence ID" value="NZ_AP026867.1"/>
</dbReference>
<dbReference type="EMBL" id="AP026867">
    <property type="protein sequence ID" value="BDS12207.1"/>
    <property type="molecule type" value="Genomic_DNA"/>
</dbReference>
<evidence type="ECO:0000256" key="2">
    <source>
        <dbReference type="SAM" id="SignalP"/>
    </source>
</evidence>
<dbReference type="Pfam" id="PF12770">
    <property type="entry name" value="CHAT"/>
    <property type="match status" value="1"/>
</dbReference>
<dbReference type="InterPro" id="IPR011990">
    <property type="entry name" value="TPR-like_helical_dom_sf"/>
</dbReference>
<dbReference type="InterPro" id="IPR019734">
    <property type="entry name" value="TPR_rpt"/>
</dbReference>
<evidence type="ECO:0000313" key="4">
    <source>
        <dbReference type="EMBL" id="BDS12207.1"/>
    </source>
</evidence>
<gene>
    <name evidence="4" type="ORF">AsAng_0029220</name>
</gene>
<dbReference type="SUPFAM" id="SSF48452">
    <property type="entry name" value="TPR-like"/>
    <property type="match status" value="2"/>
</dbReference>
<dbReference type="AlphaFoldDB" id="A0A916DTY6"/>
<keyword evidence="1" id="KW-0472">Membrane</keyword>
<dbReference type="InterPro" id="IPR024983">
    <property type="entry name" value="CHAT_dom"/>
</dbReference>
<protein>
    <submittedName>
        <fullName evidence="4">CHAT domain-containing protein</fullName>
    </submittedName>
</protein>
<evidence type="ECO:0000256" key="1">
    <source>
        <dbReference type="SAM" id="Phobius"/>
    </source>
</evidence>